<comment type="caution">
    <text evidence="2">The sequence shown here is derived from an EMBL/GenBank/DDBJ whole genome shotgun (WGS) entry which is preliminary data.</text>
</comment>
<gene>
    <name evidence="2" type="ORF">ACRE_057520</name>
</gene>
<name>A0A086T2C2_HAPC1</name>
<reference evidence="3" key="1">
    <citation type="journal article" date="2014" name="Genome Announc.">
        <title>Genome sequence and annotation of Acremonium chrysogenum, producer of the beta-lactam antibiotic cephalosporin C.</title>
        <authorList>
            <person name="Terfehr D."/>
            <person name="Dahlmann T.A."/>
            <person name="Specht T."/>
            <person name="Zadra I."/>
            <person name="Kuernsteiner H."/>
            <person name="Kueck U."/>
        </authorList>
    </citation>
    <scope>NUCLEOTIDE SEQUENCE [LARGE SCALE GENOMIC DNA]</scope>
    <source>
        <strain evidence="3">ATCC 11550 / CBS 779.69 / DSM 880 / IAM 14645 / JCM 23072 / IMI 49137</strain>
    </source>
</reference>
<evidence type="ECO:0000313" key="2">
    <source>
        <dbReference type="EMBL" id="KFH43504.1"/>
    </source>
</evidence>
<dbReference type="Pfam" id="PF20253">
    <property type="entry name" value="DUF6604"/>
    <property type="match status" value="1"/>
</dbReference>
<dbReference type="InterPro" id="IPR046539">
    <property type="entry name" value="DUF6604"/>
</dbReference>
<feature type="domain" description="DUF6604" evidence="1">
    <location>
        <begin position="61"/>
        <end position="212"/>
    </location>
</feature>
<dbReference type="AlphaFoldDB" id="A0A086T2C2"/>
<evidence type="ECO:0000259" key="1">
    <source>
        <dbReference type="Pfam" id="PF20253"/>
    </source>
</evidence>
<dbReference type="OrthoDB" id="5238236at2759"/>
<dbReference type="EMBL" id="JPKY01000068">
    <property type="protein sequence ID" value="KFH43504.1"/>
    <property type="molecule type" value="Genomic_DNA"/>
</dbReference>
<dbReference type="STRING" id="857340.A0A086T2C2"/>
<dbReference type="PANTHER" id="PTHR38795:SF1">
    <property type="entry name" value="DUF6604 DOMAIN-CONTAINING PROTEIN"/>
    <property type="match status" value="1"/>
</dbReference>
<keyword evidence="3" id="KW-1185">Reference proteome</keyword>
<proteinExistence type="predicted"/>
<sequence>MLPPQIACGYPADELASKSWDVTKPKTGRLKGKERKQANTGKATHQVAQVHCGHPLLAREPDPGSDETHGYFVGVLKAVRDVLRSRTGGQGAEPSAQVFTADTASSAAGAVGSAPCPSTNLPQAFIDAFLNAPPLERPKQQDSDPVSYEAEPQIDPGEILFALLVNDLNGIRSRIQWIWSNHHDGYFDLAAAAVATNVTVSLARGLIEDVEPLLSRFERGGWGVVSTFFCSMCLAKGYAVDEIYLDGSKDDSNYDLYEVANNTYLGAYRMLISFMGCP</sequence>
<dbReference type="Proteomes" id="UP000029964">
    <property type="component" value="Unassembled WGS sequence"/>
</dbReference>
<dbReference type="HOGENOM" id="CLU_1001026_0_0_1"/>
<accession>A0A086T2C2</accession>
<organism evidence="2 3">
    <name type="scientific">Hapsidospora chrysogenum (strain ATCC 11550 / CBS 779.69 / DSM 880 / IAM 14645 / JCM 23072 / IMI 49137)</name>
    <name type="common">Acremonium chrysogenum</name>
    <dbReference type="NCBI Taxonomy" id="857340"/>
    <lineage>
        <taxon>Eukaryota</taxon>
        <taxon>Fungi</taxon>
        <taxon>Dikarya</taxon>
        <taxon>Ascomycota</taxon>
        <taxon>Pezizomycotina</taxon>
        <taxon>Sordariomycetes</taxon>
        <taxon>Hypocreomycetidae</taxon>
        <taxon>Hypocreales</taxon>
        <taxon>Bionectriaceae</taxon>
        <taxon>Hapsidospora</taxon>
    </lineage>
</organism>
<evidence type="ECO:0000313" key="3">
    <source>
        <dbReference type="Proteomes" id="UP000029964"/>
    </source>
</evidence>
<protein>
    <recommendedName>
        <fullName evidence="1">DUF6604 domain-containing protein</fullName>
    </recommendedName>
</protein>
<dbReference type="PANTHER" id="PTHR38795">
    <property type="entry name" value="DUF6604 DOMAIN-CONTAINING PROTEIN"/>
    <property type="match status" value="1"/>
</dbReference>